<accession>A0ABP6ZAB5</accession>
<comment type="caution">
    <text evidence="5">The sequence shown here is derived from an EMBL/GenBank/DDBJ whole genome shotgun (WGS) entry which is preliminary data.</text>
</comment>
<organism evidence="5 6">
    <name type="scientific">Kineosporia mesophila</name>
    <dbReference type="NCBI Taxonomy" id="566012"/>
    <lineage>
        <taxon>Bacteria</taxon>
        <taxon>Bacillati</taxon>
        <taxon>Actinomycetota</taxon>
        <taxon>Actinomycetes</taxon>
        <taxon>Kineosporiales</taxon>
        <taxon>Kineosporiaceae</taxon>
        <taxon>Kineosporia</taxon>
    </lineage>
</organism>
<evidence type="ECO:0000256" key="2">
    <source>
        <dbReference type="ARBA" id="ARBA00023125"/>
    </source>
</evidence>
<keyword evidence="6" id="KW-1185">Reference proteome</keyword>
<protein>
    <submittedName>
        <fullName evidence="5">Winged helix-turn-helix domain-containing protein</fullName>
    </submittedName>
</protein>
<keyword evidence="1" id="KW-0805">Transcription regulation</keyword>
<reference evidence="6" key="1">
    <citation type="journal article" date="2019" name="Int. J. Syst. Evol. Microbiol.">
        <title>The Global Catalogue of Microorganisms (GCM) 10K type strain sequencing project: providing services to taxonomists for standard genome sequencing and annotation.</title>
        <authorList>
            <consortium name="The Broad Institute Genomics Platform"/>
            <consortium name="The Broad Institute Genome Sequencing Center for Infectious Disease"/>
            <person name="Wu L."/>
            <person name="Ma J."/>
        </authorList>
    </citation>
    <scope>NUCLEOTIDE SEQUENCE [LARGE SCALE GENOMIC DNA]</scope>
    <source>
        <strain evidence="6">JCM 16902</strain>
    </source>
</reference>
<name>A0ABP6ZAB5_9ACTN</name>
<dbReference type="Gene3D" id="1.10.10.10">
    <property type="entry name" value="Winged helix-like DNA-binding domain superfamily/Winged helix DNA-binding domain"/>
    <property type="match status" value="1"/>
</dbReference>
<keyword evidence="3" id="KW-0804">Transcription</keyword>
<sequence>MIRIHLDEVTLARTRIAISQLLEMIRGLEILHRHPVAVPWPYTDWARTAAEVLRTVPEAAELRLYGDLYGTDHGRPTPDVFTPVPEEAFPDLAAELGRLRHTPPARVREQVAKHYPEGAPGFLRPYVQDPQAAFDRLAEAFAVFWDRTMAPYWPAMRTALDEEVLLRARRLAAEGADALLLDLHGPQIWQAPVLNFPKHNKESSLIAVDQRLLLVPLMFAENTTMVSTDHPRIQSISYQARGAARLAGSGTPRSQEEPDRLAVLVGPARATLLRALTRPTTTTGLADELGLAPSTVSEHLAGLLTAGVVHRRRSGRSVLYELEPSGVALLSLLTAPGEAR</sequence>
<dbReference type="PANTHER" id="PTHR43132">
    <property type="entry name" value="ARSENICAL RESISTANCE OPERON REPRESSOR ARSR-RELATED"/>
    <property type="match status" value="1"/>
</dbReference>
<dbReference type="RefSeq" id="WP_231486277.1">
    <property type="nucleotide sequence ID" value="NZ_BAAAZO010000002.1"/>
</dbReference>
<evidence type="ECO:0000256" key="1">
    <source>
        <dbReference type="ARBA" id="ARBA00023015"/>
    </source>
</evidence>
<proteinExistence type="predicted"/>
<dbReference type="PANTHER" id="PTHR43132:SF6">
    <property type="entry name" value="HTH-TYPE TRANSCRIPTIONAL REPRESSOR CZRA"/>
    <property type="match status" value="1"/>
</dbReference>
<keyword evidence="2" id="KW-0238">DNA-binding</keyword>
<dbReference type="Pfam" id="PF01022">
    <property type="entry name" value="HTH_5"/>
    <property type="match status" value="1"/>
</dbReference>
<evidence type="ECO:0000259" key="4">
    <source>
        <dbReference type="PROSITE" id="PS50987"/>
    </source>
</evidence>
<dbReference type="SMART" id="SM00418">
    <property type="entry name" value="HTH_ARSR"/>
    <property type="match status" value="1"/>
</dbReference>
<feature type="domain" description="HTH arsR-type" evidence="4">
    <location>
        <begin position="249"/>
        <end position="340"/>
    </location>
</feature>
<dbReference type="EMBL" id="BAAAZO010000002">
    <property type="protein sequence ID" value="GAA3600614.1"/>
    <property type="molecule type" value="Genomic_DNA"/>
</dbReference>
<dbReference type="InterPro" id="IPR036390">
    <property type="entry name" value="WH_DNA-bd_sf"/>
</dbReference>
<gene>
    <name evidence="5" type="ORF">GCM10022223_15310</name>
</gene>
<dbReference type="Proteomes" id="UP001501074">
    <property type="component" value="Unassembled WGS sequence"/>
</dbReference>
<dbReference type="PROSITE" id="PS50987">
    <property type="entry name" value="HTH_ARSR_2"/>
    <property type="match status" value="1"/>
</dbReference>
<dbReference type="InterPro" id="IPR036388">
    <property type="entry name" value="WH-like_DNA-bd_sf"/>
</dbReference>
<dbReference type="PRINTS" id="PR00778">
    <property type="entry name" value="HTHARSR"/>
</dbReference>
<evidence type="ECO:0000313" key="5">
    <source>
        <dbReference type="EMBL" id="GAA3600614.1"/>
    </source>
</evidence>
<dbReference type="CDD" id="cd00090">
    <property type="entry name" value="HTH_ARSR"/>
    <property type="match status" value="1"/>
</dbReference>
<dbReference type="InterPro" id="IPR001845">
    <property type="entry name" value="HTH_ArsR_DNA-bd_dom"/>
</dbReference>
<dbReference type="InterPro" id="IPR011991">
    <property type="entry name" value="ArsR-like_HTH"/>
</dbReference>
<evidence type="ECO:0000256" key="3">
    <source>
        <dbReference type="ARBA" id="ARBA00023163"/>
    </source>
</evidence>
<dbReference type="InterPro" id="IPR051011">
    <property type="entry name" value="Metal_resp_trans_reg"/>
</dbReference>
<dbReference type="SUPFAM" id="SSF46785">
    <property type="entry name" value="Winged helix' DNA-binding domain"/>
    <property type="match status" value="1"/>
</dbReference>
<evidence type="ECO:0000313" key="6">
    <source>
        <dbReference type="Proteomes" id="UP001501074"/>
    </source>
</evidence>